<gene>
    <name evidence="2" type="ORF">RRG08_039768</name>
</gene>
<comment type="caution">
    <text evidence="2">The sequence shown here is derived from an EMBL/GenBank/DDBJ whole genome shotgun (WGS) entry which is preliminary data.</text>
</comment>
<name>A0AAE0ZU37_9GAST</name>
<keyword evidence="3" id="KW-1185">Reference proteome</keyword>
<evidence type="ECO:0000313" key="2">
    <source>
        <dbReference type="EMBL" id="KAK3775353.1"/>
    </source>
</evidence>
<feature type="compositionally biased region" description="Basic and acidic residues" evidence="1">
    <location>
        <begin position="104"/>
        <end position="119"/>
    </location>
</feature>
<feature type="region of interest" description="Disordered" evidence="1">
    <location>
        <begin position="19"/>
        <end position="52"/>
    </location>
</feature>
<evidence type="ECO:0000313" key="3">
    <source>
        <dbReference type="Proteomes" id="UP001283361"/>
    </source>
</evidence>
<evidence type="ECO:0000256" key="1">
    <source>
        <dbReference type="SAM" id="MobiDB-lite"/>
    </source>
</evidence>
<reference evidence="2" key="1">
    <citation type="journal article" date="2023" name="G3 (Bethesda)">
        <title>A reference genome for the long-term kleptoplast-retaining sea slug Elysia crispata morphotype clarki.</title>
        <authorList>
            <person name="Eastman K.E."/>
            <person name="Pendleton A.L."/>
            <person name="Shaikh M.A."/>
            <person name="Suttiyut T."/>
            <person name="Ogas R."/>
            <person name="Tomko P."/>
            <person name="Gavelis G."/>
            <person name="Widhalm J.R."/>
            <person name="Wisecaver J.H."/>
        </authorList>
    </citation>
    <scope>NUCLEOTIDE SEQUENCE</scope>
    <source>
        <strain evidence="2">ECLA1</strain>
    </source>
</reference>
<dbReference type="EMBL" id="JAWDGP010003343">
    <property type="protein sequence ID" value="KAK3775353.1"/>
    <property type="molecule type" value="Genomic_DNA"/>
</dbReference>
<feature type="region of interest" description="Disordered" evidence="1">
    <location>
        <begin position="82"/>
        <end position="119"/>
    </location>
</feature>
<feature type="compositionally biased region" description="Polar residues" evidence="1">
    <location>
        <begin position="84"/>
        <end position="103"/>
    </location>
</feature>
<proteinExistence type="predicted"/>
<organism evidence="2 3">
    <name type="scientific">Elysia crispata</name>
    <name type="common">lettuce slug</name>
    <dbReference type="NCBI Taxonomy" id="231223"/>
    <lineage>
        <taxon>Eukaryota</taxon>
        <taxon>Metazoa</taxon>
        <taxon>Spiralia</taxon>
        <taxon>Lophotrochozoa</taxon>
        <taxon>Mollusca</taxon>
        <taxon>Gastropoda</taxon>
        <taxon>Heterobranchia</taxon>
        <taxon>Euthyneura</taxon>
        <taxon>Panpulmonata</taxon>
        <taxon>Sacoglossa</taxon>
        <taxon>Placobranchoidea</taxon>
        <taxon>Plakobranchidae</taxon>
        <taxon>Elysia</taxon>
    </lineage>
</organism>
<protein>
    <submittedName>
        <fullName evidence="2">Uncharacterized protein</fullName>
    </submittedName>
</protein>
<dbReference type="AlphaFoldDB" id="A0AAE0ZU37"/>
<sequence length="119" mass="13462">MFAQLVTILPVWREYLCIPNGKHHPAPPDEPQRGIRKGNASNSRRRDAEAELSPTCYPACSTHVRSASHDTTSVARVFMYTQRKAPSSTTRRAATWNPQGQRKQQQEARCRGRAESGWD</sequence>
<accession>A0AAE0ZU37</accession>
<dbReference type="Proteomes" id="UP001283361">
    <property type="component" value="Unassembled WGS sequence"/>
</dbReference>